<proteinExistence type="predicted"/>
<dbReference type="InterPro" id="IPR001148">
    <property type="entry name" value="CA_dom"/>
</dbReference>
<sequence>MPYSSAAMLTSAENTHKQGPNVWLKAFPHAAGRMQSPVDIKTSLVTQDPQLLQRPLSWTYVPKNCKSLLNTGEGWKVVIEGQDSCK</sequence>
<comment type="caution">
    <text evidence="2">The sequence shown here is derived from an EMBL/GenBank/DDBJ whole genome shotgun (WGS) entry which is preliminary data.</text>
</comment>
<evidence type="ECO:0000259" key="1">
    <source>
        <dbReference type="PROSITE" id="PS51144"/>
    </source>
</evidence>
<dbReference type="OrthoDB" id="429145at2759"/>
<evidence type="ECO:0000313" key="3">
    <source>
        <dbReference type="Proteomes" id="UP000887013"/>
    </source>
</evidence>
<gene>
    <name evidence="2" type="primary">CA1_4</name>
    <name evidence="2" type="ORF">NPIL_521341</name>
</gene>
<dbReference type="Proteomes" id="UP000887013">
    <property type="component" value="Unassembled WGS sequence"/>
</dbReference>
<dbReference type="AlphaFoldDB" id="A0A8X6N0W0"/>
<protein>
    <submittedName>
        <fullName evidence="2">Carbonic anhydrase 1</fullName>
    </submittedName>
</protein>
<evidence type="ECO:0000313" key="2">
    <source>
        <dbReference type="EMBL" id="GFS88168.1"/>
    </source>
</evidence>
<feature type="domain" description="Alpha-carbonic anhydrase" evidence="1">
    <location>
        <begin position="1"/>
        <end position="86"/>
    </location>
</feature>
<organism evidence="2 3">
    <name type="scientific">Nephila pilipes</name>
    <name type="common">Giant wood spider</name>
    <name type="synonym">Nephila maculata</name>
    <dbReference type="NCBI Taxonomy" id="299642"/>
    <lineage>
        <taxon>Eukaryota</taxon>
        <taxon>Metazoa</taxon>
        <taxon>Ecdysozoa</taxon>
        <taxon>Arthropoda</taxon>
        <taxon>Chelicerata</taxon>
        <taxon>Arachnida</taxon>
        <taxon>Araneae</taxon>
        <taxon>Araneomorphae</taxon>
        <taxon>Entelegynae</taxon>
        <taxon>Araneoidea</taxon>
        <taxon>Nephilidae</taxon>
        <taxon>Nephila</taxon>
    </lineage>
</organism>
<dbReference type="PROSITE" id="PS51144">
    <property type="entry name" value="ALPHA_CA_2"/>
    <property type="match status" value="1"/>
</dbReference>
<dbReference type="Gene3D" id="3.10.200.10">
    <property type="entry name" value="Alpha carbonic anhydrase"/>
    <property type="match status" value="1"/>
</dbReference>
<name>A0A8X6N0W0_NEPPI</name>
<dbReference type="Pfam" id="PF00194">
    <property type="entry name" value="Carb_anhydrase"/>
    <property type="match status" value="1"/>
</dbReference>
<keyword evidence="3" id="KW-1185">Reference proteome</keyword>
<dbReference type="EMBL" id="BMAW01004326">
    <property type="protein sequence ID" value="GFS88168.1"/>
    <property type="molecule type" value="Genomic_DNA"/>
</dbReference>
<dbReference type="SUPFAM" id="SSF51069">
    <property type="entry name" value="Carbonic anhydrase"/>
    <property type="match status" value="1"/>
</dbReference>
<dbReference type="InterPro" id="IPR036398">
    <property type="entry name" value="CA_dom_sf"/>
</dbReference>
<accession>A0A8X6N0W0</accession>
<reference evidence="2" key="1">
    <citation type="submission" date="2020-08" db="EMBL/GenBank/DDBJ databases">
        <title>Multicomponent nature underlies the extraordinary mechanical properties of spider dragline silk.</title>
        <authorList>
            <person name="Kono N."/>
            <person name="Nakamura H."/>
            <person name="Mori M."/>
            <person name="Yoshida Y."/>
            <person name="Ohtoshi R."/>
            <person name="Malay A.D."/>
            <person name="Moran D.A.P."/>
            <person name="Tomita M."/>
            <person name="Numata K."/>
            <person name="Arakawa K."/>
        </authorList>
    </citation>
    <scope>NUCLEOTIDE SEQUENCE</scope>
</reference>